<proteinExistence type="predicted"/>
<evidence type="ECO:0000313" key="2">
    <source>
        <dbReference type="EMBL" id="KAJ9660708.1"/>
    </source>
</evidence>
<gene>
    <name evidence="2" type="ORF">H2201_006787</name>
</gene>
<comment type="caution">
    <text evidence="2">The sequence shown here is derived from an EMBL/GenBank/DDBJ whole genome shotgun (WGS) entry which is preliminary data.</text>
</comment>
<sequence length="233" mass="26486">MDDYFLKEFILAVRYFGFVYLVFGDPDERAEISRLWSRKSSNSTVVLVLRHLAKHKCPQSDMPLVKATVQETKAAEFVHTLREEIAYVQYKRRQLHRFNAAKDGLYELLSDLAPAIAASEGLRIDGGTWKDWKKFDRVSSQCTKLISSASLLTAGSLSGYAEKGKASRLSAAQVNFLVDWLKGCMETLEELARTTVEDVKECERQVKAMFGAQRRRPRSRVERKPTKGDVLMA</sequence>
<evidence type="ECO:0000313" key="3">
    <source>
        <dbReference type="Proteomes" id="UP001172684"/>
    </source>
</evidence>
<accession>A0ABQ9NKQ9</accession>
<keyword evidence="3" id="KW-1185">Reference proteome</keyword>
<protein>
    <submittedName>
        <fullName evidence="2">Uncharacterized protein</fullName>
    </submittedName>
</protein>
<feature type="region of interest" description="Disordered" evidence="1">
    <location>
        <begin position="213"/>
        <end position="233"/>
    </location>
</feature>
<organism evidence="2 3">
    <name type="scientific">Coniosporium apollinis</name>
    <dbReference type="NCBI Taxonomy" id="61459"/>
    <lineage>
        <taxon>Eukaryota</taxon>
        <taxon>Fungi</taxon>
        <taxon>Dikarya</taxon>
        <taxon>Ascomycota</taxon>
        <taxon>Pezizomycotina</taxon>
        <taxon>Dothideomycetes</taxon>
        <taxon>Dothideomycetes incertae sedis</taxon>
        <taxon>Coniosporium</taxon>
    </lineage>
</organism>
<evidence type="ECO:0000256" key="1">
    <source>
        <dbReference type="SAM" id="MobiDB-lite"/>
    </source>
</evidence>
<dbReference type="EMBL" id="JAPDRL010000063">
    <property type="protein sequence ID" value="KAJ9660708.1"/>
    <property type="molecule type" value="Genomic_DNA"/>
</dbReference>
<dbReference type="Proteomes" id="UP001172684">
    <property type="component" value="Unassembled WGS sequence"/>
</dbReference>
<reference evidence="2" key="1">
    <citation type="submission" date="2022-10" db="EMBL/GenBank/DDBJ databases">
        <title>Culturing micro-colonial fungi from biological soil crusts in the Mojave desert and describing Neophaeococcomyces mojavensis, and introducing the new genera and species Taxawa tesnikishii.</title>
        <authorList>
            <person name="Kurbessoian T."/>
            <person name="Stajich J.E."/>
        </authorList>
    </citation>
    <scope>NUCLEOTIDE SEQUENCE</scope>
    <source>
        <strain evidence="2">TK_1</strain>
    </source>
</reference>
<name>A0ABQ9NKQ9_9PEZI</name>